<dbReference type="AlphaFoldDB" id="A0A0F9SC18"/>
<comment type="caution">
    <text evidence="1">The sequence shown here is derived from an EMBL/GenBank/DDBJ whole genome shotgun (WGS) entry which is preliminary data.</text>
</comment>
<evidence type="ECO:0000313" key="1">
    <source>
        <dbReference type="EMBL" id="KKN66410.1"/>
    </source>
</evidence>
<organism evidence="1">
    <name type="scientific">marine sediment metagenome</name>
    <dbReference type="NCBI Taxonomy" id="412755"/>
    <lineage>
        <taxon>unclassified sequences</taxon>
        <taxon>metagenomes</taxon>
        <taxon>ecological metagenomes</taxon>
    </lineage>
</organism>
<reference evidence="1" key="1">
    <citation type="journal article" date="2015" name="Nature">
        <title>Complex archaea that bridge the gap between prokaryotes and eukaryotes.</title>
        <authorList>
            <person name="Spang A."/>
            <person name="Saw J.H."/>
            <person name="Jorgensen S.L."/>
            <person name="Zaremba-Niedzwiedzka K."/>
            <person name="Martijn J."/>
            <person name="Lind A.E."/>
            <person name="van Eijk R."/>
            <person name="Schleper C."/>
            <person name="Guy L."/>
            <person name="Ettema T.J."/>
        </authorList>
    </citation>
    <scope>NUCLEOTIDE SEQUENCE</scope>
</reference>
<protein>
    <submittedName>
        <fullName evidence="1">Uncharacterized protein</fullName>
    </submittedName>
</protein>
<name>A0A0F9SC18_9ZZZZ</name>
<dbReference type="EMBL" id="LAZR01000502">
    <property type="protein sequence ID" value="KKN66410.1"/>
    <property type="molecule type" value="Genomic_DNA"/>
</dbReference>
<accession>A0A0F9SC18</accession>
<gene>
    <name evidence="1" type="ORF">LCGC14_0472320</name>
</gene>
<sequence>MAKLASVEDLRRRGGFKSLDDLLETLASYLEAATFHLAESLRIDTFDRTDDNADIFYLDSNEEPFVTGGGAGLRSHGHEHHTTHHHSDAHGFPKLYLRNAFVDNDQTNFPVLIERALNHEDFSGTEPLQTIEVPQVAINFEKAILTITDSDTLISKLFIGPHVDREFLRVSYTSGFTTKNEADGFGKIFKGVPGWLEEAAILTALKLFGTTGKCSKEDAARCLALSLMLPQFLDKHIRFVPNARKPINYP</sequence>
<proteinExistence type="predicted"/>